<dbReference type="InterPro" id="IPR029058">
    <property type="entry name" value="AB_hydrolase_fold"/>
</dbReference>
<dbReference type="Proteomes" id="UP000050795">
    <property type="component" value="Unassembled WGS sequence"/>
</dbReference>
<evidence type="ECO:0000256" key="5">
    <source>
        <dbReference type="RuleBase" id="RU361156"/>
    </source>
</evidence>
<organism evidence="6 7">
    <name type="scientific">Trichobilharzia regenti</name>
    <name type="common">Nasal bird schistosome</name>
    <dbReference type="NCBI Taxonomy" id="157069"/>
    <lineage>
        <taxon>Eukaryota</taxon>
        <taxon>Metazoa</taxon>
        <taxon>Spiralia</taxon>
        <taxon>Lophotrochozoa</taxon>
        <taxon>Platyhelminthes</taxon>
        <taxon>Trematoda</taxon>
        <taxon>Digenea</taxon>
        <taxon>Strigeidida</taxon>
        <taxon>Schistosomatoidea</taxon>
        <taxon>Schistosomatidae</taxon>
        <taxon>Trichobilharzia</taxon>
    </lineage>
</organism>
<keyword evidence="4 5" id="KW-0378">Hydrolase</keyword>
<dbReference type="InterPro" id="IPR033124">
    <property type="entry name" value="Ser_caboxypep_his_AS"/>
</dbReference>
<dbReference type="GO" id="GO:0031647">
    <property type="term" value="P:regulation of protein stability"/>
    <property type="evidence" value="ECO:0007669"/>
    <property type="project" value="UniProtKB-ARBA"/>
</dbReference>
<evidence type="ECO:0000256" key="2">
    <source>
        <dbReference type="ARBA" id="ARBA00022645"/>
    </source>
</evidence>
<evidence type="ECO:0000256" key="3">
    <source>
        <dbReference type="ARBA" id="ARBA00022670"/>
    </source>
</evidence>
<sequence>MQFLLLFWLRTFEINGPDMCYRAPLFYTFCFCLFIIRPALAGQRDHDRIDFLPGVWPMPYFRQYSGYLHGSTSNIRLHYWLVEAKVNPKGFPLLLWLNGGPGCSSMEGIFSENGPYNVLEGIKVAQNFYSWNNFANVLYLEAPAGVGFSYAVDNNITTDDDFTALNNYHALLNFLKIYPEYTHRDLFLTGESYAGVYLPTLALHIIKSSQFNLKGIAVGNPLTSYKLNDNSMLYFAKYHGLIGEKVWNDLLSHCCHSKYYTRCMFTDNHSDKCQRLISYISENVTFGLNVYNIYDRCGGVKSMTNEYLMNIYSMSVNNSYPGPLVHSDFGNHFRNNKYVQKKRELISRIREKIGAKLVLPCNDDDLISRYLNMPIVRKALHVRTDIPENWEVCSDAVHAVYKRNYVDLSEQYKKIIESKVPILIYNGDIDMVCNFIGDEWFVDDLQLKPHDHRQSWIYLSEGAKNLVGGYWKSFAKNNVNFTFATVRGAGHMVPRDRPDAMYHLIYSFVKNLPL</sequence>
<dbReference type="Gene3D" id="3.40.50.12670">
    <property type="match status" value="1"/>
</dbReference>
<dbReference type="GO" id="GO:1904715">
    <property type="term" value="P:negative regulation of chaperone-mediated autophagy"/>
    <property type="evidence" value="ECO:0007669"/>
    <property type="project" value="UniProtKB-ARBA"/>
</dbReference>
<dbReference type="InterPro" id="IPR018202">
    <property type="entry name" value="Ser_caboxypep_ser_AS"/>
</dbReference>
<dbReference type="EC" id="3.4.16.-" evidence="5"/>
<evidence type="ECO:0000313" key="6">
    <source>
        <dbReference type="Proteomes" id="UP000050795"/>
    </source>
</evidence>
<evidence type="ECO:0000313" key="7">
    <source>
        <dbReference type="WBParaSite" id="TREG1_103500.1"/>
    </source>
</evidence>
<dbReference type="WBParaSite" id="TREG1_103500.1">
    <property type="protein sequence ID" value="TREG1_103500.1"/>
    <property type="gene ID" value="TREG1_103500"/>
</dbReference>
<dbReference type="InterPro" id="IPR001563">
    <property type="entry name" value="Peptidase_S10"/>
</dbReference>
<dbReference type="PANTHER" id="PTHR11802">
    <property type="entry name" value="SERINE PROTEASE FAMILY S10 SERINE CARBOXYPEPTIDASE"/>
    <property type="match status" value="1"/>
</dbReference>
<evidence type="ECO:0000256" key="4">
    <source>
        <dbReference type="ARBA" id="ARBA00022801"/>
    </source>
</evidence>
<evidence type="ECO:0000256" key="1">
    <source>
        <dbReference type="ARBA" id="ARBA00009431"/>
    </source>
</evidence>
<dbReference type="Pfam" id="PF00450">
    <property type="entry name" value="Peptidase_S10"/>
    <property type="match status" value="1"/>
</dbReference>
<keyword evidence="3 5" id="KW-0645">Protease</keyword>
<dbReference type="PANTHER" id="PTHR11802:SF201">
    <property type="entry name" value="CARBOXYPEPTIDASE"/>
    <property type="match status" value="1"/>
</dbReference>
<dbReference type="FunFam" id="3.40.50.1820:FF:000335">
    <property type="entry name" value="Carboxypeptidase"/>
    <property type="match status" value="1"/>
</dbReference>
<comment type="similarity">
    <text evidence="1 5">Belongs to the peptidase S10 family.</text>
</comment>
<dbReference type="PROSITE" id="PS00560">
    <property type="entry name" value="CARBOXYPEPT_SER_HIS"/>
    <property type="match status" value="1"/>
</dbReference>
<dbReference type="PROSITE" id="PS00131">
    <property type="entry name" value="CARBOXYPEPT_SER_SER"/>
    <property type="match status" value="1"/>
</dbReference>
<accession>A0AA85IQY4</accession>
<reference evidence="7" key="2">
    <citation type="submission" date="2023-11" db="UniProtKB">
        <authorList>
            <consortium name="WormBaseParasite"/>
        </authorList>
    </citation>
    <scope>IDENTIFICATION</scope>
</reference>
<dbReference type="PRINTS" id="PR00724">
    <property type="entry name" value="CRBOXYPTASEC"/>
</dbReference>
<keyword evidence="6" id="KW-1185">Reference proteome</keyword>
<keyword evidence="2 5" id="KW-0121">Carboxypeptidase</keyword>
<dbReference type="GO" id="GO:0006508">
    <property type="term" value="P:proteolysis"/>
    <property type="evidence" value="ECO:0007669"/>
    <property type="project" value="UniProtKB-KW"/>
</dbReference>
<proteinExistence type="inferred from homology"/>
<dbReference type="FunFam" id="3.40.50.12670:FF:000002">
    <property type="entry name" value="Carboxypeptidase"/>
    <property type="match status" value="1"/>
</dbReference>
<protein>
    <recommendedName>
        <fullName evidence="5">Carboxypeptidase</fullName>
        <ecNumber evidence="5">3.4.16.-</ecNumber>
    </recommendedName>
</protein>
<dbReference type="AlphaFoldDB" id="A0AA85IQY4"/>
<dbReference type="Gene3D" id="3.40.50.1820">
    <property type="entry name" value="alpha/beta hydrolase"/>
    <property type="match status" value="1"/>
</dbReference>
<name>A0AA85IQY4_TRIRE</name>
<reference evidence="6" key="1">
    <citation type="submission" date="2022-06" db="EMBL/GenBank/DDBJ databases">
        <authorList>
            <person name="Berger JAMES D."/>
            <person name="Berger JAMES D."/>
        </authorList>
    </citation>
    <scope>NUCLEOTIDE SEQUENCE [LARGE SCALE GENOMIC DNA]</scope>
</reference>
<dbReference type="SUPFAM" id="SSF53474">
    <property type="entry name" value="alpha/beta-Hydrolases"/>
    <property type="match status" value="1"/>
</dbReference>
<dbReference type="GO" id="GO:0004185">
    <property type="term" value="F:serine-type carboxypeptidase activity"/>
    <property type="evidence" value="ECO:0007669"/>
    <property type="project" value="UniProtKB-UniRule"/>
</dbReference>